<accession>A0AAE3FVD7</accession>
<sequence>MADPAYPTVMHPIEPGCSRCPSLVSDRTTIAWGTGPIDAELMDAPDFTPVISKHLERAARYSASEYRYAIAETVVLCLAERSNVLTPGDRFDKYARGLYLL</sequence>
<keyword evidence="2" id="KW-1185">Reference proteome</keyword>
<dbReference type="AlphaFoldDB" id="A0AAE3FVD7"/>
<gene>
    <name evidence="1" type="ORF">AArcSt2_03610</name>
</gene>
<reference evidence="1" key="1">
    <citation type="journal article" date="2022" name="Syst. Appl. Microbiol.">
        <title>Natronocalculus amylovorans gen. nov., sp. nov., and Natranaeroarchaeum aerophilus sp. nov., dominant culturable amylolytic natronoarchaea from hypersaline soda lakes in southwestern Siberia.</title>
        <authorList>
            <person name="Sorokin D.Y."/>
            <person name="Elcheninov A.G."/>
            <person name="Khizhniak T.V."/>
            <person name="Koenen M."/>
            <person name="Bale N.J."/>
            <person name="Damste J.S.S."/>
            <person name="Kublanov I.V."/>
        </authorList>
    </citation>
    <scope>NUCLEOTIDE SEQUENCE</scope>
    <source>
        <strain evidence="1">AArc-St2</strain>
    </source>
</reference>
<name>A0AAE3FVD7_9EURY</name>
<organism evidence="1 2">
    <name type="scientific">Natronocalculus amylovorans</name>
    <dbReference type="NCBI Taxonomy" id="2917812"/>
    <lineage>
        <taxon>Archaea</taxon>
        <taxon>Methanobacteriati</taxon>
        <taxon>Methanobacteriota</taxon>
        <taxon>Stenosarchaea group</taxon>
        <taxon>Halobacteria</taxon>
        <taxon>Halobacteriales</taxon>
        <taxon>Haloferacaceae</taxon>
        <taxon>Natronocalculus</taxon>
    </lineage>
</organism>
<protein>
    <submittedName>
        <fullName evidence="1">Uncharacterized protein</fullName>
    </submittedName>
</protein>
<dbReference type="Proteomes" id="UP001203207">
    <property type="component" value="Unassembled WGS sequence"/>
</dbReference>
<reference evidence="1" key="2">
    <citation type="submission" date="2022-02" db="EMBL/GenBank/DDBJ databases">
        <authorList>
            <person name="Elcheninov A.G."/>
            <person name="Sorokin D.Y."/>
            <person name="Kublanov I.V."/>
        </authorList>
    </citation>
    <scope>NUCLEOTIDE SEQUENCE</scope>
    <source>
        <strain evidence="1">AArc-St2</strain>
    </source>
</reference>
<comment type="caution">
    <text evidence="1">The sequence shown here is derived from an EMBL/GenBank/DDBJ whole genome shotgun (WGS) entry which is preliminary data.</text>
</comment>
<evidence type="ECO:0000313" key="1">
    <source>
        <dbReference type="EMBL" id="MCL9816023.1"/>
    </source>
</evidence>
<dbReference type="EMBL" id="JAKRVX010000001">
    <property type="protein sequence ID" value="MCL9816023.1"/>
    <property type="molecule type" value="Genomic_DNA"/>
</dbReference>
<dbReference type="RefSeq" id="WP_250582954.1">
    <property type="nucleotide sequence ID" value="NZ_JAKRVX010000001.1"/>
</dbReference>
<proteinExistence type="predicted"/>
<evidence type="ECO:0000313" key="2">
    <source>
        <dbReference type="Proteomes" id="UP001203207"/>
    </source>
</evidence>